<dbReference type="OrthoDB" id="3245627at2759"/>
<comment type="caution">
    <text evidence="3">The sequence shown here is derived from an EMBL/GenBank/DDBJ whole genome shotgun (WGS) entry which is preliminary data.</text>
</comment>
<dbReference type="STRING" id="205917.A0A4Y9YMM0"/>
<reference evidence="3 4" key="1">
    <citation type="submission" date="2019-02" db="EMBL/GenBank/DDBJ databases">
        <title>Genome sequencing of the rare red list fungi Dentipellis fragilis.</title>
        <authorList>
            <person name="Buettner E."/>
            <person name="Kellner H."/>
        </authorList>
    </citation>
    <scope>NUCLEOTIDE SEQUENCE [LARGE SCALE GENOMIC DNA]</scope>
    <source>
        <strain evidence="3 4">DSM 105465</strain>
    </source>
</reference>
<accession>A0A4Y9YMM0</accession>
<dbReference type="AlphaFoldDB" id="A0A4Y9YMM0"/>
<keyword evidence="2" id="KW-0812">Transmembrane</keyword>
<evidence type="ECO:0000313" key="3">
    <source>
        <dbReference type="EMBL" id="TFY63038.1"/>
    </source>
</evidence>
<evidence type="ECO:0000313" key="4">
    <source>
        <dbReference type="Proteomes" id="UP000298327"/>
    </source>
</evidence>
<sequence length="394" mass="42828">MNFSSSGFLAPGTSAVPYVSCFTLRSEASNVLHLDTASGIASRRIRRPSDAPDWLRRDGHPIKIEGAAVAVRSAPQGLTRTIIITALLHNGKLKPVRTQTLCRRAMERAGDLDWGLHIADRVWCPVLRVCAGTLAWIDNREFPGGPIGYEIAHYAGAQITVPNAFGIVTGWLADGFLLYRCLVIFHMRLHIIALPVLIFLTGVATGILFLFQSTRPGASLWNKTSVNFGVIYFSLSAGLNVIISSLITWHLLSFRRSVKRALGPGHAALGSYGSIAAMVTESSLMYAVVAVMLVVPYGIGSHVSSLFLAPWTQFQILSPMLIILRVAKRRAWNSHTDSTVTTLRFQDHRRGATTQTTDTEKDGVDGIHVHLQPEGKTQSGSAIAPSSTSAYEEA</sequence>
<proteinExistence type="predicted"/>
<keyword evidence="2" id="KW-0472">Membrane</keyword>
<feature type="region of interest" description="Disordered" evidence="1">
    <location>
        <begin position="370"/>
        <end position="394"/>
    </location>
</feature>
<feature type="transmembrane region" description="Helical" evidence="2">
    <location>
        <begin position="191"/>
        <end position="211"/>
    </location>
</feature>
<evidence type="ECO:0000256" key="2">
    <source>
        <dbReference type="SAM" id="Phobius"/>
    </source>
</evidence>
<protein>
    <submittedName>
        <fullName evidence="3">Uncharacterized protein</fullName>
    </submittedName>
</protein>
<feature type="transmembrane region" description="Helical" evidence="2">
    <location>
        <begin position="305"/>
        <end position="324"/>
    </location>
</feature>
<name>A0A4Y9YMM0_9AGAM</name>
<feature type="compositionally biased region" description="Polar residues" evidence="1">
    <location>
        <begin position="375"/>
        <end position="394"/>
    </location>
</feature>
<gene>
    <name evidence="3" type="ORF">EVG20_g6486</name>
</gene>
<feature type="transmembrane region" description="Helical" evidence="2">
    <location>
        <begin position="161"/>
        <end position="179"/>
    </location>
</feature>
<feature type="transmembrane region" description="Helical" evidence="2">
    <location>
        <begin position="275"/>
        <end position="299"/>
    </location>
</feature>
<organism evidence="3 4">
    <name type="scientific">Dentipellis fragilis</name>
    <dbReference type="NCBI Taxonomy" id="205917"/>
    <lineage>
        <taxon>Eukaryota</taxon>
        <taxon>Fungi</taxon>
        <taxon>Dikarya</taxon>
        <taxon>Basidiomycota</taxon>
        <taxon>Agaricomycotina</taxon>
        <taxon>Agaricomycetes</taxon>
        <taxon>Russulales</taxon>
        <taxon>Hericiaceae</taxon>
        <taxon>Dentipellis</taxon>
    </lineage>
</organism>
<keyword evidence="4" id="KW-1185">Reference proteome</keyword>
<keyword evidence="2" id="KW-1133">Transmembrane helix</keyword>
<dbReference type="EMBL" id="SEOQ01000435">
    <property type="protein sequence ID" value="TFY63038.1"/>
    <property type="molecule type" value="Genomic_DNA"/>
</dbReference>
<evidence type="ECO:0000256" key="1">
    <source>
        <dbReference type="SAM" id="MobiDB-lite"/>
    </source>
</evidence>
<dbReference type="Proteomes" id="UP000298327">
    <property type="component" value="Unassembled WGS sequence"/>
</dbReference>
<feature type="transmembrane region" description="Helical" evidence="2">
    <location>
        <begin position="231"/>
        <end position="254"/>
    </location>
</feature>